<evidence type="ECO:0000313" key="2">
    <source>
        <dbReference type="EMBL" id="GGE35885.1"/>
    </source>
</evidence>
<dbReference type="Gene3D" id="3.90.550.10">
    <property type="entry name" value="Spore Coat Polysaccharide Biosynthesis Protein SpsA, Chain A"/>
    <property type="match status" value="1"/>
</dbReference>
<keyword evidence="3" id="KW-1185">Reference proteome</keyword>
<evidence type="ECO:0000259" key="1">
    <source>
        <dbReference type="Pfam" id="PF00535"/>
    </source>
</evidence>
<dbReference type="InterPro" id="IPR029044">
    <property type="entry name" value="Nucleotide-diphossugar_trans"/>
</dbReference>
<keyword evidence="2" id="KW-0808">Transferase</keyword>
<dbReference type="PANTHER" id="PTHR43179:SF7">
    <property type="entry name" value="RHAMNOSYLTRANSFERASE WBBL"/>
    <property type="match status" value="1"/>
</dbReference>
<gene>
    <name evidence="2" type="ORF">GCM10010832_15090</name>
</gene>
<name>A0ABQ1SIF9_9FLAO</name>
<dbReference type="CDD" id="cd04186">
    <property type="entry name" value="GT_2_like_c"/>
    <property type="match status" value="1"/>
</dbReference>
<dbReference type="InterPro" id="IPR001173">
    <property type="entry name" value="Glyco_trans_2-like"/>
</dbReference>
<protein>
    <submittedName>
        <fullName evidence="2">Glycosyl transferase family 2</fullName>
    </submittedName>
</protein>
<dbReference type="GO" id="GO:0016740">
    <property type="term" value="F:transferase activity"/>
    <property type="evidence" value="ECO:0007669"/>
    <property type="project" value="UniProtKB-KW"/>
</dbReference>
<accession>A0ABQ1SIF9</accession>
<dbReference type="RefSeq" id="WP_188458499.1">
    <property type="nucleotide sequence ID" value="NZ_BMGM01000006.1"/>
</dbReference>
<dbReference type="Proteomes" id="UP000599179">
    <property type="component" value="Unassembled WGS sequence"/>
</dbReference>
<feature type="domain" description="Glycosyltransferase 2-like" evidence="1">
    <location>
        <begin position="4"/>
        <end position="173"/>
    </location>
</feature>
<dbReference type="Pfam" id="PF00535">
    <property type="entry name" value="Glycos_transf_2"/>
    <property type="match status" value="1"/>
</dbReference>
<proteinExistence type="predicted"/>
<sequence length="370" mass="41942">MELSVIILNYKVPAHLLLCVDSVVKAIAEIDAEIIVADNHSQDESLALLSQFFPDVKQIPIPENLGFSKGNNRAIQQAKGKYICLLNPDTVVAENTFIEALQFVKKKKDLGALGVQLLDGSGHFLPESKRNIPTPKVAITKLLGRDQSYYANQLSKDETGEVSILVGAFMLMLKDRYHQVGGLDEAYFMYGEDIDLSYQFLQHNFKNYYLGNVSCLHFKGESTVKDNAFRQRFFGAMQLFYKKHFKSNWLTAFVVNLGLQLAQSFNLGVAASTETKFRFQDAWLLSDNQQVLKKIPNQFNVQLVSKAELLQLKDKKGYLLFDATYLSYTEIIQMISHFSTSNLQFRIIPRTHNLMLGSDTSTQKGEVTYF</sequence>
<dbReference type="PANTHER" id="PTHR43179">
    <property type="entry name" value="RHAMNOSYLTRANSFERASE WBBL"/>
    <property type="match status" value="1"/>
</dbReference>
<dbReference type="SUPFAM" id="SSF53448">
    <property type="entry name" value="Nucleotide-diphospho-sugar transferases"/>
    <property type="match status" value="1"/>
</dbReference>
<evidence type="ECO:0000313" key="3">
    <source>
        <dbReference type="Proteomes" id="UP000599179"/>
    </source>
</evidence>
<comment type="caution">
    <text evidence="2">The sequence shown here is derived from an EMBL/GenBank/DDBJ whole genome shotgun (WGS) entry which is preliminary data.</text>
</comment>
<dbReference type="EMBL" id="BMGM01000006">
    <property type="protein sequence ID" value="GGE35885.1"/>
    <property type="molecule type" value="Genomic_DNA"/>
</dbReference>
<organism evidence="2 3">
    <name type="scientific">Psychroflexus planctonicus</name>
    <dbReference type="NCBI Taxonomy" id="1526575"/>
    <lineage>
        <taxon>Bacteria</taxon>
        <taxon>Pseudomonadati</taxon>
        <taxon>Bacteroidota</taxon>
        <taxon>Flavobacteriia</taxon>
        <taxon>Flavobacteriales</taxon>
        <taxon>Flavobacteriaceae</taxon>
        <taxon>Psychroflexus</taxon>
    </lineage>
</organism>
<reference evidence="3" key="1">
    <citation type="journal article" date="2019" name="Int. J. Syst. Evol. Microbiol.">
        <title>The Global Catalogue of Microorganisms (GCM) 10K type strain sequencing project: providing services to taxonomists for standard genome sequencing and annotation.</title>
        <authorList>
            <consortium name="The Broad Institute Genomics Platform"/>
            <consortium name="The Broad Institute Genome Sequencing Center for Infectious Disease"/>
            <person name="Wu L."/>
            <person name="Ma J."/>
        </authorList>
    </citation>
    <scope>NUCLEOTIDE SEQUENCE [LARGE SCALE GENOMIC DNA]</scope>
    <source>
        <strain evidence="3">CGMCC 1.12931</strain>
    </source>
</reference>